<evidence type="ECO:0000313" key="3">
    <source>
        <dbReference type="EMBL" id="EKY01250.1"/>
    </source>
</evidence>
<feature type="chain" id="PRO_5003955053" description="Outer membrane protein beta-barrel domain-containing protein" evidence="1">
    <location>
        <begin position="25"/>
        <end position="251"/>
    </location>
</feature>
<sequence length="251" mass="27753">MNSKKLLASLVLCLLPLGSFTANASEDQPLSPLGVGIHLGFNLGGALPPTVPKPVDKVMHFNLGAAPNIGIDISYRLSRTSPFSLATGIEYEGKGFYATVRAKDMPIRYQSSDFTEQRYSGLQSVDMSNRYLTIPLGLTFDMPRGGFRFYVGGYYSHALRRKFIAKLDGDGEIDGRPYQPGVILSFSLGEFIVRNDVGVRFGADYKIDSKWAVTGRVNVGLPKLFESSFQVMPYSLRNVFLNLGLSYRINR</sequence>
<evidence type="ECO:0000259" key="2">
    <source>
        <dbReference type="Pfam" id="PF13568"/>
    </source>
</evidence>
<dbReference type="HOGENOM" id="CLU_1106361_0_0_10"/>
<accession>L1ND85</accession>
<comment type="caution">
    <text evidence="3">The sequence shown here is derived from an EMBL/GenBank/DDBJ whole genome shotgun (WGS) entry which is preliminary data.</text>
</comment>
<dbReference type="Proteomes" id="UP000010408">
    <property type="component" value="Unassembled WGS sequence"/>
</dbReference>
<dbReference type="Pfam" id="PF13568">
    <property type="entry name" value="OMP_b-brl_2"/>
    <property type="match status" value="1"/>
</dbReference>
<feature type="signal peptide" evidence="1">
    <location>
        <begin position="1"/>
        <end position="24"/>
    </location>
</feature>
<dbReference type="InterPro" id="IPR025665">
    <property type="entry name" value="Beta-barrel_OMP_2"/>
</dbReference>
<protein>
    <recommendedName>
        <fullName evidence="2">Outer membrane protein beta-barrel domain-containing protein</fullName>
    </recommendedName>
</protein>
<proteinExistence type="predicted"/>
<dbReference type="AlphaFoldDB" id="L1ND85"/>
<feature type="domain" description="Outer membrane protein beta-barrel" evidence="2">
    <location>
        <begin position="29"/>
        <end position="225"/>
    </location>
</feature>
<dbReference type="eggNOG" id="ENOG5032HUI">
    <property type="taxonomic scope" value="Bacteria"/>
</dbReference>
<dbReference type="STRING" id="1127696.HMPREF9134_00967"/>
<name>L1ND85_9PORP</name>
<gene>
    <name evidence="3" type="ORF">HMPREF9134_00967</name>
</gene>
<dbReference type="PATRIC" id="fig|1127696.3.peg.878"/>
<reference evidence="3 4" key="1">
    <citation type="submission" date="2012-05" db="EMBL/GenBank/DDBJ databases">
        <authorList>
            <person name="Weinstock G."/>
            <person name="Sodergren E."/>
            <person name="Lobos E.A."/>
            <person name="Fulton L."/>
            <person name="Fulton R."/>
            <person name="Courtney L."/>
            <person name="Fronick C."/>
            <person name="O'Laughlin M."/>
            <person name="Godfrey J."/>
            <person name="Wilson R.M."/>
            <person name="Miner T."/>
            <person name="Farmer C."/>
            <person name="Delehaunty K."/>
            <person name="Cordes M."/>
            <person name="Minx P."/>
            <person name="Tomlinson C."/>
            <person name="Chen J."/>
            <person name="Wollam A."/>
            <person name="Pepin K.H."/>
            <person name="Bhonagiri V."/>
            <person name="Zhang X."/>
            <person name="Suruliraj S."/>
            <person name="Warren W."/>
            <person name="Mitreva M."/>
            <person name="Mardis E.R."/>
            <person name="Wilson R.K."/>
        </authorList>
    </citation>
    <scope>NUCLEOTIDE SEQUENCE [LARGE SCALE GENOMIC DNA]</scope>
    <source>
        <strain evidence="3 4">F0037</strain>
    </source>
</reference>
<organism evidence="3 4">
    <name type="scientific">Porphyromonas catoniae F0037</name>
    <dbReference type="NCBI Taxonomy" id="1127696"/>
    <lineage>
        <taxon>Bacteria</taxon>
        <taxon>Pseudomonadati</taxon>
        <taxon>Bacteroidota</taxon>
        <taxon>Bacteroidia</taxon>
        <taxon>Bacteroidales</taxon>
        <taxon>Porphyromonadaceae</taxon>
        <taxon>Porphyromonas</taxon>
    </lineage>
</organism>
<dbReference type="RefSeq" id="WP_005469441.1">
    <property type="nucleotide sequence ID" value="NZ_KB291047.1"/>
</dbReference>
<evidence type="ECO:0000313" key="4">
    <source>
        <dbReference type="Proteomes" id="UP000010408"/>
    </source>
</evidence>
<dbReference type="EMBL" id="AMEQ01000027">
    <property type="protein sequence ID" value="EKY01250.1"/>
    <property type="molecule type" value="Genomic_DNA"/>
</dbReference>
<keyword evidence="1" id="KW-0732">Signal</keyword>
<evidence type="ECO:0000256" key="1">
    <source>
        <dbReference type="SAM" id="SignalP"/>
    </source>
</evidence>